<name>A0ABW1LQ66_9ACTN</name>
<accession>A0ABW1LQ66</accession>
<dbReference type="PRINTS" id="PR01001">
    <property type="entry name" value="FADG3PDH"/>
</dbReference>
<dbReference type="Gene3D" id="3.50.50.60">
    <property type="entry name" value="FAD/NAD(P)-binding domain"/>
    <property type="match status" value="1"/>
</dbReference>
<comment type="cofactor">
    <cofactor evidence="1 6">
        <name>FAD</name>
        <dbReference type="ChEBI" id="CHEBI:57692"/>
    </cofactor>
</comment>
<keyword evidence="3 6" id="KW-0285">Flavoprotein</keyword>
<dbReference type="PANTHER" id="PTHR11985:SF31">
    <property type="entry name" value="GLYCEROL-3-PHOSPHATE DEHYDROGENASE 2"/>
    <property type="match status" value="1"/>
</dbReference>
<sequence length="583" mass="63232">MTRSSALGPDARDQALAAMSGAAGQGELDVLVVGGGIVGVGTALDAVTRGLSTGLVEQRDIASGTSSRSSKLVHGGLRYLEMLDFGLVREALQERGLLLTRLAPHLVRPVPFLYPLTHRGWERPYVGAGLVLYDGMAMLGALSISGREMGVPRHKHLFRRQVARIAPDFKTEAISGAIKYYDCQVDDARLALTIARTAAAHGAHVATRVQVVGFLREGERVVGVRARDLEAGPDSPEIEIRARVVVNAAGVWTDEIQEMVGGRGSLHVQASKGIHLVVPRDRIRSEAGFIVRTEKSVLFVIPWGRHWIIGTTDTPWSLDKAHPAASKADIDYILNHVNAILREPLDHEDVEGVYAGLRPLLSGESEPTSRISREHTVVTPVPGLVMIAGGKLTTYRVMGRDAVDAAAHSLRTTVNLTIRDSITDRVPLLGAADWETRSNQRVLLARRSGLHVARIDHLLGRYGGLVDDILALVEARRSLALPLEGAEDYLAAEVVYAVTHEGARHLDDLLTRRTRISIETFDRGVGAAPGVAALMAGELGWDAARTADEVDHYLRRVEAERQSQLKLTDQEADEARVKVADIV</sequence>
<dbReference type="Pfam" id="PF01266">
    <property type="entry name" value="DAO"/>
    <property type="match status" value="1"/>
</dbReference>
<dbReference type="Pfam" id="PF16901">
    <property type="entry name" value="DAO_C"/>
    <property type="match status" value="1"/>
</dbReference>
<evidence type="ECO:0000256" key="6">
    <source>
        <dbReference type="RuleBase" id="RU361217"/>
    </source>
</evidence>
<dbReference type="EMBL" id="JBHSRJ010000009">
    <property type="protein sequence ID" value="MFC6045959.1"/>
    <property type="molecule type" value="Genomic_DNA"/>
</dbReference>
<keyword evidence="10" id="KW-1185">Reference proteome</keyword>
<dbReference type="InterPro" id="IPR038299">
    <property type="entry name" value="DAO_C_sf"/>
</dbReference>
<evidence type="ECO:0000256" key="4">
    <source>
        <dbReference type="ARBA" id="ARBA00022827"/>
    </source>
</evidence>
<dbReference type="GO" id="GO:0016491">
    <property type="term" value="F:oxidoreductase activity"/>
    <property type="evidence" value="ECO:0007669"/>
    <property type="project" value="UniProtKB-KW"/>
</dbReference>
<evidence type="ECO:0000259" key="7">
    <source>
        <dbReference type="Pfam" id="PF01266"/>
    </source>
</evidence>
<evidence type="ECO:0000313" key="9">
    <source>
        <dbReference type="EMBL" id="MFC6045959.1"/>
    </source>
</evidence>
<dbReference type="SUPFAM" id="SSF54373">
    <property type="entry name" value="FAD-linked reductases, C-terminal domain"/>
    <property type="match status" value="1"/>
</dbReference>
<dbReference type="InterPro" id="IPR031656">
    <property type="entry name" value="DAO_C"/>
</dbReference>
<feature type="domain" description="FAD dependent oxidoreductase" evidence="7">
    <location>
        <begin position="29"/>
        <end position="395"/>
    </location>
</feature>
<gene>
    <name evidence="9" type="ORF">ACFPYL_22945</name>
</gene>
<dbReference type="Gene3D" id="1.10.8.870">
    <property type="entry name" value="Alpha-glycerophosphate oxidase, cap domain"/>
    <property type="match status" value="1"/>
</dbReference>
<comment type="catalytic activity">
    <reaction evidence="6">
        <text>a quinone + sn-glycerol 3-phosphate = dihydroxyacetone phosphate + a quinol</text>
        <dbReference type="Rhea" id="RHEA:18977"/>
        <dbReference type="ChEBI" id="CHEBI:24646"/>
        <dbReference type="ChEBI" id="CHEBI:57597"/>
        <dbReference type="ChEBI" id="CHEBI:57642"/>
        <dbReference type="ChEBI" id="CHEBI:132124"/>
        <dbReference type="EC" id="1.1.5.3"/>
    </reaction>
</comment>
<proteinExistence type="inferred from homology"/>
<evidence type="ECO:0000256" key="1">
    <source>
        <dbReference type="ARBA" id="ARBA00001974"/>
    </source>
</evidence>
<evidence type="ECO:0000313" key="10">
    <source>
        <dbReference type="Proteomes" id="UP001596135"/>
    </source>
</evidence>
<dbReference type="SUPFAM" id="SSF51905">
    <property type="entry name" value="FAD/NAD(P)-binding domain"/>
    <property type="match status" value="1"/>
</dbReference>
<keyword evidence="4" id="KW-0274">FAD</keyword>
<evidence type="ECO:0000256" key="2">
    <source>
        <dbReference type="ARBA" id="ARBA00007330"/>
    </source>
</evidence>
<keyword evidence="5 6" id="KW-0560">Oxidoreductase</keyword>
<dbReference type="Gene3D" id="3.30.9.10">
    <property type="entry name" value="D-Amino Acid Oxidase, subunit A, domain 2"/>
    <property type="match status" value="1"/>
</dbReference>
<organism evidence="9 10">
    <name type="scientific">Nocardioides hankookensis</name>
    <dbReference type="NCBI Taxonomy" id="443157"/>
    <lineage>
        <taxon>Bacteria</taxon>
        <taxon>Bacillati</taxon>
        <taxon>Actinomycetota</taxon>
        <taxon>Actinomycetes</taxon>
        <taxon>Propionibacteriales</taxon>
        <taxon>Nocardioidaceae</taxon>
        <taxon>Nocardioides</taxon>
    </lineage>
</organism>
<feature type="domain" description="Alpha-glycerophosphate oxidase C-terminal" evidence="8">
    <location>
        <begin position="421"/>
        <end position="545"/>
    </location>
</feature>
<dbReference type="InterPro" id="IPR000447">
    <property type="entry name" value="G3P_DH_FAD-dep"/>
</dbReference>
<dbReference type="PROSITE" id="PS00977">
    <property type="entry name" value="FAD_G3PDH_1"/>
    <property type="match status" value="1"/>
</dbReference>
<dbReference type="RefSeq" id="WP_379160098.1">
    <property type="nucleotide sequence ID" value="NZ_JBHSRJ010000009.1"/>
</dbReference>
<evidence type="ECO:0000259" key="8">
    <source>
        <dbReference type="Pfam" id="PF16901"/>
    </source>
</evidence>
<dbReference type="Proteomes" id="UP001596135">
    <property type="component" value="Unassembled WGS sequence"/>
</dbReference>
<reference evidence="10" key="1">
    <citation type="journal article" date="2019" name="Int. J. Syst. Evol. Microbiol.">
        <title>The Global Catalogue of Microorganisms (GCM) 10K type strain sequencing project: providing services to taxonomists for standard genome sequencing and annotation.</title>
        <authorList>
            <consortium name="The Broad Institute Genomics Platform"/>
            <consortium name="The Broad Institute Genome Sequencing Center for Infectious Disease"/>
            <person name="Wu L."/>
            <person name="Ma J."/>
        </authorList>
    </citation>
    <scope>NUCLEOTIDE SEQUENCE [LARGE SCALE GENOMIC DNA]</scope>
    <source>
        <strain evidence="10">CCUG 54522</strain>
    </source>
</reference>
<dbReference type="PANTHER" id="PTHR11985">
    <property type="entry name" value="GLYCEROL-3-PHOSPHATE DEHYDROGENASE"/>
    <property type="match status" value="1"/>
</dbReference>
<protein>
    <recommendedName>
        <fullName evidence="6">Glycerol-3-phosphate dehydrogenase</fullName>
        <ecNumber evidence="6">1.1.5.3</ecNumber>
    </recommendedName>
</protein>
<dbReference type="EC" id="1.1.5.3" evidence="6"/>
<dbReference type="InterPro" id="IPR036188">
    <property type="entry name" value="FAD/NAD-bd_sf"/>
</dbReference>
<evidence type="ECO:0000256" key="5">
    <source>
        <dbReference type="ARBA" id="ARBA00023002"/>
    </source>
</evidence>
<comment type="similarity">
    <text evidence="2 6">Belongs to the FAD-dependent glycerol-3-phosphate dehydrogenase family.</text>
</comment>
<comment type="caution">
    <text evidence="9">The sequence shown here is derived from an EMBL/GenBank/DDBJ whole genome shotgun (WGS) entry which is preliminary data.</text>
</comment>
<dbReference type="InterPro" id="IPR006076">
    <property type="entry name" value="FAD-dep_OxRdtase"/>
</dbReference>
<evidence type="ECO:0000256" key="3">
    <source>
        <dbReference type="ARBA" id="ARBA00022630"/>
    </source>
</evidence>